<reference evidence="2" key="1">
    <citation type="submission" date="2019-06" db="EMBL/GenBank/DDBJ databases">
        <title>Gordonia isolated from sludge of a wastewater treatment plant.</title>
        <authorList>
            <person name="Tamura T."/>
            <person name="Aoyama K."/>
            <person name="Kang Y."/>
            <person name="Saito S."/>
            <person name="Akiyama N."/>
            <person name="Yazawa K."/>
            <person name="Gonoi T."/>
            <person name="Mikami Y."/>
        </authorList>
    </citation>
    <scope>NUCLEOTIDE SEQUENCE [LARGE SCALE GENOMIC DNA]</scope>
    <source>
        <strain evidence="2">NBRC 107696</strain>
    </source>
</reference>
<dbReference type="Pfam" id="PF10012">
    <property type="entry name" value="DUF2255"/>
    <property type="match status" value="1"/>
</dbReference>
<name>A0A7I9V745_9ACTN</name>
<dbReference type="OrthoDB" id="162563at2"/>
<organism evidence="1 2">
    <name type="scientific">Gordonia spumicola</name>
    <dbReference type="NCBI Taxonomy" id="589161"/>
    <lineage>
        <taxon>Bacteria</taxon>
        <taxon>Bacillati</taxon>
        <taxon>Actinomycetota</taxon>
        <taxon>Actinomycetes</taxon>
        <taxon>Mycobacteriales</taxon>
        <taxon>Gordoniaceae</taxon>
        <taxon>Gordonia</taxon>
    </lineage>
</organism>
<dbReference type="Proteomes" id="UP000444960">
    <property type="component" value="Unassembled WGS sequence"/>
</dbReference>
<dbReference type="InterPro" id="IPR016888">
    <property type="entry name" value="UCP028498"/>
</dbReference>
<gene>
    <name evidence="1" type="ORF">nbrc107696_13370</name>
</gene>
<dbReference type="EMBL" id="BJOV01000003">
    <property type="protein sequence ID" value="GEE00891.1"/>
    <property type="molecule type" value="Genomic_DNA"/>
</dbReference>
<accession>A0A7I9V745</accession>
<protein>
    <submittedName>
        <fullName evidence="1">Uncharacterized protein</fullName>
    </submittedName>
</protein>
<keyword evidence="2" id="KW-1185">Reference proteome</keyword>
<sequence length="49" mass="5257">MTLTPVSDEAINVAVDDAYRSKYAGQQSSMNIMIGDVARPSTVRVDPSV</sequence>
<proteinExistence type="predicted"/>
<dbReference type="AlphaFoldDB" id="A0A7I9V745"/>
<comment type="caution">
    <text evidence="1">The sequence shown here is derived from an EMBL/GenBank/DDBJ whole genome shotgun (WGS) entry which is preliminary data.</text>
</comment>
<evidence type="ECO:0000313" key="2">
    <source>
        <dbReference type="Proteomes" id="UP000444960"/>
    </source>
</evidence>
<evidence type="ECO:0000313" key="1">
    <source>
        <dbReference type="EMBL" id="GEE00891.1"/>
    </source>
</evidence>